<evidence type="ECO:0000313" key="2">
    <source>
        <dbReference type="EMBL" id="SHF13749.1"/>
    </source>
</evidence>
<dbReference type="PANTHER" id="PTHR35010">
    <property type="entry name" value="BLL4672 PROTEIN-RELATED"/>
    <property type="match status" value="1"/>
</dbReference>
<sequence length="279" mass="30550">MTINVRAAARRSGAGAADQRPVGELLREWRQRRRLSQLELSIQADISTRHLSFLETGRSRPTSDMILRITEQLDVPLRERNRMLLAGGHAPVYPERGLEAPELGAVRAALRQVLAGHEPYPAVVVDKAWNLLDANSSIALFTEGAAPELLAPPVNALRLSLHPEGMAPRIANLGEWRAHLLGRLRRQISVTGDAGLTALLEELRGYPCDQPEPEIELPGPGDVVVPLHYRYGDQELVFLSLTAVFGTPLDVTVSELAIESFYPADQATGAVLRQRFGGS</sequence>
<dbReference type="EMBL" id="FQVN01000002">
    <property type="protein sequence ID" value="SHF13749.1"/>
    <property type="molecule type" value="Genomic_DNA"/>
</dbReference>
<dbReference type="Pfam" id="PF17765">
    <property type="entry name" value="MLTR_LBD"/>
    <property type="match status" value="1"/>
</dbReference>
<dbReference type="RefSeq" id="WP_407697098.1">
    <property type="nucleotide sequence ID" value="NZ_FQVN01000002.1"/>
</dbReference>
<dbReference type="Pfam" id="PF01381">
    <property type="entry name" value="HTH_3"/>
    <property type="match status" value="1"/>
</dbReference>
<dbReference type="Proteomes" id="UP000184501">
    <property type="component" value="Unassembled WGS sequence"/>
</dbReference>
<feature type="domain" description="HTH cro/C1-type" evidence="1">
    <location>
        <begin position="26"/>
        <end position="80"/>
    </location>
</feature>
<proteinExistence type="predicted"/>
<dbReference type="Gene3D" id="1.10.260.40">
    <property type="entry name" value="lambda repressor-like DNA-binding domains"/>
    <property type="match status" value="1"/>
</dbReference>
<evidence type="ECO:0000313" key="3">
    <source>
        <dbReference type="Proteomes" id="UP000184501"/>
    </source>
</evidence>
<name>A0A1M4Z6R7_STRHI</name>
<dbReference type="AlphaFoldDB" id="A0A1M4Z6R7"/>
<protein>
    <submittedName>
        <fullName evidence="2">Helix-turn-helix domain-containing protein</fullName>
    </submittedName>
</protein>
<dbReference type="GO" id="GO:0003677">
    <property type="term" value="F:DNA binding"/>
    <property type="evidence" value="ECO:0007669"/>
    <property type="project" value="InterPro"/>
</dbReference>
<accession>A0A1M4Z6R7</accession>
<dbReference type="SMART" id="SM00530">
    <property type="entry name" value="HTH_XRE"/>
    <property type="match status" value="1"/>
</dbReference>
<dbReference type="SUPFAM" id="SSF47413">
    <property type="entry name" value="lambda repressor-like DNA-binding domains"/>
    <property type="match status" value="1"/>
</dbReference>
<dbReference type="PROSITE" id="PS50943">
    <property type="entry name" value="HTH_CROC1"/>
    <property type="match status" value="1"/>
</dbReference>
<evidence type="ECO:0000259" key="1">
    <source>
        <dbReference type="PROSITE" id="PS50943"/>
    </source>
</evidence>
<gene>
    <name evidence="2" type="ORF">SAMN05444320_102623</name>
</gene>
<dbReference type="InterPro" id="IPR001387">
    <property type="entry name" value="Cro/C1-type_HTH"/>
</dbReference>
<reference evidence="2 3" key="1">
    <citation type="submission" date="2016-11" db="EMBL/GenBank/DDBJ databases">
        <authorList>
            <person name="Jaros S."/>
            <person name="Januszkiewicz K."/>
            <person name="Wedrychowicz H."/>
        </authorList>
    </citation>
    <scope>NUCLEOTIDE SEQUENCE [LARGE SCALE GENOMIC DNA]</scope>
    <source>
        <strain evidence="2 3">DSM 44523</strain>
    </source>
</reference>
<organism evidence="2 3">
    <name type="scientific">Streptoalloteichus hindustanus</name>
    <dbReference type="NCBI Taxonomy" id="2017"/>
    <lineage>
        <taxon>Bacteria</taxon>
        <taxon>Bacillati</taxon>
        <taxon>Actinomycetota</taxon>
        <taxon>Actinomycetes</taxon>
        <taxon>Pseudonocardiales</taxon>
        <taxon>Pseudonocardiaceae</taxon>
        <taxon>Streptoalloteichus</taxon>
    </lineage>
</organism>
<dbReference type="CDD" id="cd00093">
    <property type="entry name" value="HTH_XRE"/>
    <property type="match status" value="1"/>
</dbReference>
<dbReference type="STRING" id="2017.SAMN05444320_102623"/>
<dbReference type="InterPro" id="IPR041413">
    <property type="entry name" value="MLTR_LBD"/>
</dbReference>
<dbReference type="InterPro" id="IPR010982">
    <property type="entry name" value="Lambda_DNA-bd_dom_sf"/>
</dbReference>
<dbReference type="PANTHER" id="PTHR35010:SF4">
    <property type="entry name" value="BLL5781 PROTEIN"/>
    <property type="match status" value="1"/>
</dbReference>
<keyword evidence="3" id="KW-1185">Reference proteome</keyword>
<dbReference type="Gene3D" id="3.30.450.180">
    <property type="match status" value="1"/>
</dbReference>